<evidence type="ECO:0000313" key="5">
    <source>
        <dbReference type="EMBL" id="KTD43921.1"/>
    </source>
</evidence>
<dbReference type="Proteomes" id="UP000054858">
    <property type="component" value="Unassembled WGS sequence"/>
</dbReference>
<dbReference type="InterPro" id="IPR023023">
    <property type="entry name" value="dNTPase_2"/>
</dbReference>
<dbReference type="SMART" id="SM00471">
    <property type="entry name" value="HDc"/>
    <property type="match status" value="1"/>
</dbReference>
<feature type="compositionally biased region" description="Basic and acidic residues" evidence="3">
    <location>
        <begin position="15"/>
        <end position="26"/>
    </location>
</feature>
<evidence type="ECO:0000259" key="4">
    <source>
        <dbReference type="PROSITE" id="PS51831"/>
    </source>
</evidence>
<dbReference type="Pfam" id="PF01966">
    <property type="entry name" value="HD"/>
    <property type="match status" value="1"/>
</dbReference>
<dbReference type="NCBIfam" id="NF041026">
    <property type="entry name" value="antiphage_dGTPase"/>
    <property type="match status" value="1"/>
</dbReference>
<feature type="domain" description="HD" evidence="4">
    <location>
        <begin position="56"/>
        <end position="251"/>
    </location>
</feature>
<organism evidence="5 6">
    <name type="scientific">Legionella oakridgensis</name>
    <dbReference type="NCBI Taxonomy" id="29423"/>
    <lineage>
        <taxon>Bacteria</taxon>
        <taxon>Pseudomonadati</taxon>
        <taxon>Pseudomonadota</taxon>
        <taxon>Gammaproteobacteria</taxon>
        <taxon>Legionellales</taxon>
        <taxon>Legionellaceae</taxon>
        <taxon>Legionella</taxon>
    </lineage>
</organism>
<sequence>MWTHRRSGQTNQRGSQDHRDPYERDRTRVIHCPAFRRLQRKTQILGTDEGDFHRTRLTHSLEVASIGRSIIRNLTSNQYPPFLSGLLPNDDLISVICLLHDIGHPPFGHGGEVALNYMMRHHGGFEGNGQTLRLLTKVEKSYGAYGLDLTRRALLGILKYPVSRSSVIATCLPEVPQSFSKIIRINDWLPPKAYFDCEQPEVDWLLSPFVESDRTLFQSLAKSPQEYVHGKAAYHTFDCSVMDIADDIAYGVHDLEDAIHLRLIERSQFDTLALRQLLASTPLGQHQVALLDALFDPTLYVRKQAIGEMVNYFITATEMHVTHEGFENHLLKYNLILLPEAKALLEHLMQFIYQHVIDSQEARTFEYGGQTVVLRLFEAISSNPGSLLDNKNRSLFHEAQDEQEAFRVVCDYIANMTDEYAYRMHERLFGFNTRTIFERL</sequence>
<proteinExistence type="inferred from homology"/>
<dbReference type="SUPFAM" id="SSF109604">
    <property type="entry name" value="HD-domain/PDEase-like"/>
    <property type="match status" value="1"/>
</dbReference>
<evidence type="ECO:0000256" key="3">
    <source>
        <dbReference type="SAM" id="MobiDB-lite"/>
    </source>
</evidence>
<gene>
    <name evidence="5" type="ORF">Loak_0471</name>
</gene>
<dbReference type="InterPro" id="IPR006261">
    <property type="entry name" value="dGTPase"/>
</dbReference>
<dbReference type="InterPro" id="IPR003607">
    <property type="entry name" value="HD/PDEase_dom"/>
</dbReference>
<evidence type="ECO:0000256" key="2">
    <source>
        <dbReference type="HAMAP-Rule" id="MF_01212"/>
    </source>
</evidence>
<comment type="similarity">
    <text evidence="2">Belongs to the dGTPase family. Type 2 subfamily.</text>
</comment>
<dbReference type="NCBIfam" id="TIGR01353">
    <property type="entry name" value="dGTP_triPase"/>
    <property type="match status" value="1"/>
</dbReference>
<dbReference type="CDD" id="cd00077">
    <property type="entry name" value="HDc"/>
    <property type="match status" value="1"/>
</dbReference>
<dbReference type="Gene3D" id="1.10.3210.10">
    <property type="entry name" value="Hypothetical protein af1432"/>
    <property type="match status" value="2"/>
</dbReference>
<dbReference type="PANTHER" id="PTHR11373:SF40">
    <property type="entry name" value="DEOXYGUANOSINETRIPHOSPHATE TRIPHOSPHOHYDROLASE-LIKE PROTEIN 2"/>
    <property type="match status" value="1"/>
</dbReference>
<feature type="region of interest" description="Disordered" evidence="3">
    <location>
        <begin position="1"/>
        <end position="26"/>
    </location>
</feature>
<dbReference type="InterPro" id="IPR050135">
    <property type="entry name" value="dGTPase-like"/>
</dbReference>
<dbReference type="EMBL" id="LNYP01000006">
    <property type="protein sequence ID" value="KTD43921.1"/>
    <property type="molecule type" value="Genomic_DNA"/>
</dbReference>
<dbReference type="InterPro" id="IPR026875">
    <property type="entry name" value="PHydrolase_assoc_dom"/>
</dbReference>
<dbReference type="Pfam" id="PF13286">
    <property type="entry name" value="HD_assoc"/>
    <property type="match status" value="1"/>
</dbReference>
<dbReference type="GO" id="GO:0006203">
    <property type="term" value="P:dGTP catabolic process"/>
    <property type="evidence" value="ECO:0007669"/>
    <property type="project" value="TreeGrafter"/>
</dbReference>
<accession>A0A0W0XH28</accession>
<evidence type="ECO:0000256" key="1">
    <source>
        <dbReference type="ARBA" id="ARBA00022801"/>
    </source>
</evidence>
<dbReference type="PATRIC" id="fig|29423.5.peg.486"/>
<dbReference type="PANTHER" id="PTHR11373">
    <property type="entry name" value="DEOXYNUCLEOSIDE TRIPHOSPHATE TRIPHOSPHOHYDROLASE"/>
    <property type="match status" value="1"/>
</dbReference>
<evidence type="ECO:0000313" key="6">
    <source>
        <dbReference type="Proteomes" id="UP000054858"/>
    </source>
</evidence>
<reference evidence="5 6" key="1">
    <citation type="submission" date="2015-11" db="EMBL/GenBank/DDBJ databases">
        <title>Genomic analysis of 38 Legionella species identifies large and diverse effector repertoires.</title>
        <authorList>
            <person name="Burstein D."/>
            <person name="Amaro F."/>
            <person name="Zusman T."/>
            <person name="Lifshitz Z."/>
            <person name="Cohen O."/>
            <person name="Gilbert J.A."/>
            <person name="Pupko T."/>
            <person name="Shuman H.A."/>
            <person name="Segal G."/>
        </authorList>
    </citation>
    <scope>NUCLEOTIDE SEQUENCE [LARGE SCALE GENOMIC DNA]</scope>
    <source>
        <strain evidence="5 6">Oak Ridge-10</strain>
    </source>
</reference>
<comment type="caution">
    <text evidence="5">The sequence shown here is derived from an EMBL/GenBank/DDBJ whole genome shotgun (WGS) entry which is preliminary data.</text>
</comment>
<dbReference type="NCBIfam" id="NF003701">
    <property type="entry name" value="PRK05318.1"/>
    <property type="match status" value="1"/>
</dbReference>
<protein>
    <recommendedName>
        <fullName evidence="2">Deoxyguanosinetriphosphate triphosphohydrolase-like protein</fullName>
    </recommendedName>
</protein>
<keyword evidence="1 2" id="KW-0378">Hydrolase</keyword>
<dbReference type="GO" id="GO:0008832">
    <property type="term" value="F:dGTPase activity"/>
    <property type="evidence" value="ECO:0007669"/>
    <property type="project" value="TreeGrafter"/>
</dbReference>
<name>A0A0W0XH28_9GAMM</name>
<dbReference type="RefSeq" id="WP_025385283.1">
    <property type="nucleotide sequence ID" value="NZ_LCUA01000022.1"/>
</dbReference>
<dbReference type="AlphaFoldDB" id="A0A0W0XH28"/>
<dbReference type="HAMAP" id="MF_01212">
    <property type="entry name" value="dGTPase_type2"/>
    <property type="match status" value="1"/>
</dbReference>
<dbReference type="InterPro" id="IPR006674">
    <property type="entry name" value="HD_domain"/>
</dbReference>
<dbReference type="PROSITE" id="PS51831">
    <property type="entry name" value="HD"/>
    <property type="match status" value="1"/>
</dbReference>